<dbReference type="Pfam" id="PF08448">
    <property type="entry name" value="PAS_4"/>
    <property type="match status" value="1"/>
</dbReference>
<dbReference type="SUPFAM" id="SSF141868">
    <property type="entry name" value="EAL domain-like"/>
    <property type="match status" value="1"/>
</dbReference>
<dbReference type="SUPFAM" id="SSF55073">
    <property type="entry name" value="Nucleotide cyclase"/>
    <property type="match status" value="1"/>
</dbReference>
<comment type="caution">
    <text evidence="2">The sequence shown here is derived from an EMBL/GenBank/DDBJ whole genome shotgun (WGS) entry which is preliminary data.</text>
</comment>
<evidence type="ECO:0000313" key="2">
    <source>
        <dbReference type="EMBL" id="KFN42735.1"/>
    </source>
</evidence>
<dbReference type="SMART" id="SM00052">
    <property type="entry name" value="EAL"/>
    <property type="match status" value="1"/>
</dbReference>
<dbReference type="CDD" id="cd00130">
    <property type="entry name" value="PAS"/>
    <property type="match status" value="1"/>
</dbReference>
<dbReference type="PATRIC" id="fig|1384056.3.peg.2212"/>
<dbReference type="AlphaFoldDB" id="A0A091BE95"/>
<dbReference type="RefSeq" id="WP_052575414.1">
    <property type="nucleotide sequence ID" value="NZ_AVCK01000044.1"/>
</dbReference>
<dbReference type="PANTHER" id="PTHR44757">
    <property type="entry name" value="DIGUANYLATE CYCLASE DGCP"/>
    <property type="match status" value="1"/>
</dbReference>
<dbReference type="InterPro" id="IPR001633">
    <property type="entry name" value="EAL_dom"/>
</dbReference>
<dbReference type="EMBL" id="AVCK01000044">
    <property type="protein sequence ID" value="KFN42735.1"/>
    <property type="molecule type" value="Genomic_DNA"/>
</dbReference>
<dbReference type="PANTHER" id="PTHR44757:SF2">
    <property type="entry name" value="BIOFILM ARCHITECTURE MAINTENANCE PROTEIN MBAA"/>
    <property type="match status" value="1"/>
</dbReference>
<evidence type="ECO:0000259" key="1">
    <source>
        <dbReference type="PROSITE" id="PS50883"/>
    </source>
</evidence>
<dbReference type="InterPro" id="IPR035919">
    <property type="entry name" value="EAL_sf"/>
</dbReference>
<dbReference type="InterPro" id="IPR052155">
    <property type="entry name" value="Biofilm_reg_signaling"/>
</dbReference>
<dbReference type="InterPro" id="IPR000014">
    <property type="entry name" value="PAS"/>
</dbReference>
<dbReference type="SUPFAM" id="SSF55785">
    <property type="entry name" value="PYP-like sensor domain (PAS domain)"/>
    <property type="match status" value="3"/>
</dbReference>
<dbReference type="InterPro" id="IPR043128">
    <property type="entry name" value="Rev_trsase/Diguanyl_cyclase"/>
</dbReference>
<protein>
    <recommendedName>
        <fullName evidence="1">EAL domain-containing protein</fullName>
    </recommendedName>
</protein>
<proteinExistence type="predicted"/>
<dbReference type="Gene3D" id="3.20.20.450">
    <property type="entry name" value="EAL domain"/>
    <property type="match status" value="1"/>
</dbReference>
<evidence type="ECO:0000313" key="3">
    <source>
        <dbReference type="Proteomes" id="UP000029393"/>
    </source>
</evidence>
<dbReference type="STRING" id="1384056.N787_03525"/>
<organism evidence="2 3">
    <name type="scientific">Arenimonas metalli CF5-1</name>
    <dbReference type="NCBI Taxonomy" id="1384056"/>
    <lineage>
        <taxon>Bacteria</taxon>
        <taxon>Pseudomonadati</taxon>
        <taxon>Pseudomonadota</taxon>
        <taxon>Gammaproteobacteria</taxon>
        <taxon>Lysobacterales</taxon>
        <taxon>Lysobacteraceae</taxon>
        <taxon>Arenimonas</taxon>
    </lineage>
</organism>
<dbReference type="eggNOG" id="COG5001">
    <property type="taxonomic scope" value="Bacteria"/>
</dbReference>
<feature type="domain" description="EAL" evidence="1">
    <location>
        <begin position="554"/>
        <end position="810"/>
    </location>
</feature>
<dbReference type="Gene3D" id="3.30.70.270">
    <property type="match status" value="1"/>
</dbReference>
<dbReference type="InterPro" id="IPR035965">
    <property type="entry name" value="PAS-like_dom_sf"/>
</dbReference>
<sequence length="814" mass="88824">MAEWFRGATHSALNAIYILEPLRAEDGAIADFRCLFANPLGAELLRLGGHDLAGLTLRQAVPPSRVEIVLQQCRDVMASGKPLVEEFEVAEHPPEMRWLRHQIVPIQDGVVVTSENISARKQAELDLARREEWFRAAAEGNLNALFINEAVFDDSGDVVDFVFAHVNEQGGRLVGMDPADMIGRSICELFPVNRTHGYFEHYRELFLQKRSVVDEFPIQSPTLKAKWLRQIAVPWSRGVALSAEDITAEIERKQALESRQRMLAAFLEQIPGPAWIADDQGVARLYNRRYVALGGDRVAASGEPVSLDALFGALQGSMYRLHNAELISTGQATRSLETGPLAEGGTAQYDVYRFPIDADHERLAGGFALDVTDRRRAEERAEFLGSHDAATGLLNREGFVRRLAERLGAPGARPLVARISLREAEALREVLGSRFVDRLVQAYAERMAGALVRHGVEVGRDGPDQMLLALDEAGVAAASLLAAWPALSREIALDDQRYSLNPRLGYVLADPAGTTTTAEDLLHACDLAHGEAVSRQTTAAIAYAPEMADRLQRRVEIQRELGNAVAGDELTLVLQPVFSDEAAGAVAGVEALVRWHSPSLGAVSPGEFIPIAEESSAIVALGEWVLEHTCRELRQLDADGGGPPLYAAVNVAEAQLARSDFAESIASLLHRHGLAPDRLELEITERTLMADTQVHQANLQALRELGVRLSVDDFGTGYSSLSYLLRFAVDKIKIDRSFVAGLGQQGSHDALVQALVALAASLRLHCVAEGVETEDQLARLRALGCAQFQGYLLARPMAPAALRDWLASRRAAAR</sequence>
<dbReference type="PROSITE" id="PS50883">
    <property type="entry name" value="EAL"/>
    <property type="match status" value="1"/>
</dbReference>
<dbReference type="Proteomes" id="UP000029393">
    <property type="component" value="Unassembled WGS sequence"/>
</dbReference>
<keyword evidence="3" id="KW-1185">Reference proteome</keyword>
<dbReference type="SMART" id="SM00091">
    <property type="entry name" value="PAS"/>
    <property type="match status" value="3"/>
</dbReference>
<gene>
    <name evidence="2" type="ORF">N787_03525</name>
</gene>
<reference evidence="2 3" key="1">
    <citation type="submission" date="2013-09" db="EMBL/GenBank/DDBJ databases">
        <title>Genome sequencing of Arenimonas metalli.</title>
        <authorList>
            <person name="Chen F."/>
            <person name="Wang G."/>
        </authorList>
    </citation>
    <scope>NUCLEOTIDE SEQUENCE [LARGE SCALE GENOMIC DNA]</scope>
    <source>
        <strain evidence="2 3">CF5-1</strain>
    </source>
</reference>
<dbReference type="Gene3D" id="3.30.450.20">
    <property type="entry name" value="PAS domain"/>
    <property type="match status" value="3"/>
</dbReference>
<dbReference type="Pfam" id="PF00563">
    <property type="entry name" value="EAL"/>
    <property type="match status" value="1"/>
</dbReference>
<dbReference type="CDD" id="cd01948">
    <property type="entry name" value="EAL"/>
    <property type="match status" value="1"/>
</dbReference>
<dbReference type="InterPro" id="IPR029787">
    <property type="entry name" value="Nucleotide_cyclase"/>
</dbReference>
<dbReference type="InterPro" id="IPR013656">
    <property type="entry name" value="PAS_4"/>
</dbReference>
<accession>A0A091BE95</accession>
<name>A0A091BE95_9GAMM</name>